<dbReference type="Pfam" id="PF05742">
    <property type="entry name" value="TANGO2"/>
    <property type="match status" value="1"/>
</dbReference>
<protein>
    <submittedName>
        <fullName evidence="1">NRDE family protein</fullName>
    </submittedName>
</protein>
<dbReference type="EMBL" id="BAABJK010000004">
    <property type="protein sequence ID" value="GAA4963604.1"/>
    <property type="molecule type" value="Genomic_DNA"/>
</dbReference>
<accession>A0ABP9H820</accession>
<dbReference type="PANTHER" id="PTHR17985:SF8">
    <property type="entry name" value="TRANSPORT AND GOLGI ORGANIZATION PROTEIN 2 HOMOLOG"/>
    <property type="match status" value="1"/>
</dbReference>
<proteinExistence type="predicted"/>
<dbReference type="InterPro" id="IPR008551">
    <property type="entry name" value="TANGO2"/>
</dbReference>
<reference evidence="2" key="1">
    <citation type="journal article" date="2019" name="Int. J. Syst. Evol. Microbiol.">
        <title>The Global Catalogue of Microorganisms (GCM) 10K type strain sequencing project: providing services to taxonomists for standard genome sequencing and annotation.</title>
        <authorList>
            <consortium name="The Broad Institute Genomics Platform"/>
            <consortium name="The Broad Institute Genome Sequencing Center for Infectious Disease"/>
            <person name="Wu L."/>
            <person name="Ma J."/>
        </authorList>
    </citation>
    <scope>NUCLEOTIDE SEQUENCE [LARGE SCALE GENOMIC DNA]</scope>
    <source>
        <strain evidence="2">JCM 18287</strain>
    </source>
</reference>
<sequence length="241" mass="27622">MCTVTIIPITNSDFILTSNRDESPKRVSLAPEFYTHNNTKLLYPKDELSGGTWIGISEKNRVVCVLNGGFERHERQSSYRKSRGIVANDFMTADNINEAIELYNLKNIEPFTMVIADWNSGLEFYELVWDGTNKHVTKLPFQAKIWSSSTLYNTTMINERVKWFEDFKSENKLDENTILKFHKTAGGKNDDYGVIMNRGFVKTTSITQIKKHGNSLGISYESLQNKTITTQTFNIPQIINE</sequence>
<keyword evidence="2" id="KW-1185">Reference proteome</keyword>
<comment type="caution">
    <text evidence="1">The sequence shown here is derived from an EMBL/GenBank/DDBJ whole genome shotgun (WGS) entry which is preliminary data.</text>
</comment>
<name>A0ABP9H820_9FLAO</name>
<evidence type="ECO:0000313" key="1">
    <source>
        <dbReference type="EMBL" id="GAA4963604.1"/>
    </source>
</evidence>
<dbReference type="Proteomes" id="UP001501692">
    <property type="component" value="Unassembled WGS sequence"/>
</dbReference>
<organism evidence="1 2">
    <name type="scientific">Algibacter aquimarinus</name>
    <dbReference type="NCBI Taxonomy" id="1136748"/>
    <lineage>
        <taxon>Bacteria</taxon>
        <taxon>Pseudomonadati</taxon>
        <taxon>Bacteroidota</taxon>
        <taxon>Flavobacteriia</taxon>
        <taxon>Flavobacteriales</taxon>
        <taxon>Flavobacteriaceae</taxon>
        <taxon>Algibacter</taxon>
    </lineage>
</organism>
<gene>
    <name evidence="1" type="ORF">GCM10023315_10270</name>
</gene>
<dbReference type="PANTHER" id="PTHR17985">
    <property type="entry name" value="SER/THR-RICH PROTEIN T10 IN DGCR REGION"/>
    <property type="match status" value="1"/>
</dbReference>
<evidence type="ECO:0000313" key="2">
    <source>
        <dbReference type="Proteomes" id="UP001501692"/>
    </source>
</evidence>
<dbReference type="RefSeq" id="WP_345165331.1">
    <property type="nucleotide sequence ID" value="NZ_BAABJK010000004.1"/>
</dbReference>